<proteinExistence type="inferred from homology"/>
<evidence type="ECO:0000256" key="3">
    <source>
        <dbReference type="ARBA" id="ARBA00005760"/>
    </source>
</evidence>
<keyword evidence="11 14" id="KW-0472">Membrane</keyword>
<dbReference type="GO" id="GO:0070762">
    <property type="term" value="C:nuclear pore transmembrane ring"/>
    <property type="evidence" value="ECO:0007669"/>
    <property type="project" value="TreeGrafter"/>
</dbReference>
<keyword evidence="7" id="KW-0653">Protein transport</keyword>
<evidence type="ECO:0000256" key="9">
    <source>
        <dbReference type="ARBA" id="ARBA00023010"/>
    </source>
</evidence>
<dbReference type="GO" id="GO:0005816">
    <property type="term" value="C:spindle pole body"/>
    <property type="evidence" value="ECO:0007669"/>
    <property type="project" value="TreeGrafter"/>
</dbReference>
<evidence type="ECO:0000256" key="6">
    <source>
        <dbReference type="ARBA" id="ARBA00022816"/>
    </source>
</evidence>
<evidence type="ECO:0000313" key="15">
    <source>
        <dbReference type="EMBL" id="GEM09572.1"/>
    </source>
</evidence>
<dbReference type="AlphaFoldDB" id="A0A511KGU3"/>
<comment type="caution">
    <text evidence="15">The sequence shown here is derived from an EMBL/GenBank/DDBJ whole genome shotgun (WGS) entry which is preliminary data.</text>
</comment>
<evidence type="ECO:0000256" key="2">
    <source>
        <dbReference type="ARBA" id="ARBA00004567"/>
    </source>
</evidence>
<dbReference type="PANTHER" id="PTHR13269">
    <property type="entry name" value="NUCLEOPORIN NDC1"/>
    <property type="match status" value="1"/>
</dbReference>
<feature type="transmembrane region" description="Helical" evidence="14">
    <location>
        <begin position="282"/>
        <end position="302"/>
    </location>
</feature>
<gene>
    <name evidence="15" type="ORF">Rt10032_c08g3589</name>
</gene>
<feature type="transmembrane region" description="Helical" evidence="14">
    <location>
        <begin position="184"/>
        <end position="203"/>
    </location>
</feature>
<feature type="region of interest" description="Disordered" evidence="13">
    <location>
        <begin position="396"/>
        <end position="433"/>
    </location>
</feature>
<comment type="similarity">
    <text evidence="3">Belongs to the NDC1 family.</text>
</comment>
<dbReference type="InterPro" id="IPR019049">
    <property type="entry name" value="Nucleoporin_prot_Ndc1/Nup"/>
</dbReference>
<dbReference type="EMBL" id="BJWK01000008">
    <property type="protein sequence ID" value="GEM09572.1"/>
    <property type="molecule type" value="Genomic_DNA"/>
</dbReference>
<feature type="transmembrane region" description="Helical" evidence="14">
    <location>
        <begin position="57"/>
        <end position="74"/>
    </location>
</feature>
<dbReference type="GO" id="GO:0031965">
    <property type="term" value="C:nuclear membrane"/>
    <property type="evidence" value="ECO:0007669"/>
    <property type="project" value="UniProtKB-SubCell"/>
</dbReference>
<keyword evidence="9" id="KW-0811">Translocation</keyword>
<feature type="transmembrane region" description="Helical" evidence="14">
    <location>
        <begin position="133"/>
        <end position="155"/>
    </location>
</feature>
<feature type="transmembrane region" description="Helical" evidence="14">
    <location>
        <begin position="86"/>
        <end position="106"/>
    </location>
</feature>
<comment type="subcellular location">
    <subcellularLocation>
        <location evidence="1">Nucleus membrane</location>
        <topology evidence="1">Multi-pass membrane protein</topology>
    </subcellularLocation>
    <subcellularLocation>
        <location evidence="2">Nucleus</location>
        <location evidence="2">Nuclear pore complex</location>
    </subcellularLocation>
</comment>
<keyword evidence="4" id="KW-0813">Transport</keyword>
<dbReference type="GO" id="GO:0070631">
    <property type="term" value="P:spindle pole body localization"/>
    <property type="evidence" value="ECO:0007669"/>
    <property type="project" value="TreeGrafter"/>
</dbReference>
<accession>A0A511KGU3</accession>
<name>A0A511KGU3_RHOTO</name>
<dbReference type="GO" id="GO:0006999">
    <property type="term" value="P:nuclear pore organization"/>
    <property type="evidence" value="ECO:0007669"/>
    <property type="project" value="TreeGrafter"/>
</dbReference>
<keyword evidence="10" id="KW-0906">Nuclear pore complex</keyword>
<dbReference type="OrthoDB" id="67850at2759"/>
<evidence type="ECO:0000256" key="8">
    <source>
        <dbReference type="ARBA" id="ARBA00022989"/>
    </source>
</evidence>
<evidence type="ECO:0000256" key="7">
    <source>
        <dbReference type="ARBA" id="ARBA00022927"/>
    </source>
</evidence>
<dbReference type="Proteomes" id="UP000321518">
    <property type="component" value="Unassembled WGS sequence"/>
</dbReference>
<evidence type="ECO:0000256" key="5">
    <source>
        <dbReference type="ARBA" id="ARBA00022692"/>
    </source>
</evidence>
<organism evidence="15 16">
    <name type="scientific">Rhodotorula toruloides</name>
    <name type="common">Yeast</name>
    <name type="synonym">Rhodosporidium toruloides</name>
    <dbReference type="NCBI Taxonomy" id="5286"/>
    <lineage>
        <taxon>Eukaryota</taxon>
        <taxon>Fungi</taxon>
        <taxon>Dikarya</taxon>
        <taxon>Basidiomycota</taxon>
        <taxon>Pucciniomycotina</taxon>
        <taxon>Microbotryomycetes</taxon>
        <taxon>Sporidiobolales</taxon>
        <taxon>Sporidiobolaceae</taxon>
        <taxon>Rhodotorula</taxon>
    </lineage>
</organism>
<evidence type="ECO:0000256" key="1">
    <source>
        <dbReference type="ARBA" id="ARBA00004232"/>
    </source>
</evidence>
<keyword evidence="12" id="KW-0539">Nucleus</keyword>
<keyword evidence="5 14" id="KW-0812">Transmembrane</keyword>
<dbReference type="PANTHER" id="PTHR13269:SF6">
    <property type="entry name" value="NUCLEOPORIN NDC1"/>
    <property type="match status" value="1"/>
</dbReference>
<feature type="compositionally biased region" description="Low complexity" evidence="13">
    <location>
        <begin position="398"/>
        <end position="408"/>
    </location>
</feature>
<evidence type="ECO:0000256" key="12">
    <source>
        <dbReference type="ARBA" id="ARBA00023242"/>
    </source>
</evidence>
<evidence type="ECO:0000313" key="16">
    <source>
        <dbReference type="Proteomes" id="UP000321518"/>
    </source>
</evidence>
<protein>
    <submittedName>
        <fullName evidence="15">Nucleoporin protein Ndc1-Nup family protein</fullName>
    </submittedName>
</protein>
<sequence>MSVFAPSGLSSASSNQAPPTSSLSSFLASTSVPSAPPPSQSYVQLCKVVLQRRLRNLFGLTAVATGVALYLAIFDPRELPGCLFNVVPLLLFAPVAFLGTLPVLILRKQTITTSRPPLPTLFSKLSSIRKRTLALPVVLAYLLAASILHFAYIWAASWTSRDARLGWLFFHQGRDAWQVNERRLMLAILHIVLAVWATVQHVVEDRAQVEFDDDATLIIPARFASKGRKRGLSAFQSAASATFTFWSAYVLFRRPVLRLLLAHVLPTWSRPYMYTMMRHSGAYSLTLATRAFASALLFFLAWEAAHICFEVYATHPMLVSQFAPNPNQALLSGLRASDPYYQHFAFLELSLLTLSNPSRRQAIFKDVKPGSATGGAWAEISRECLLLIGRELQRAKGRSSSAPSGAGATMSRTPVGAEEQTSPDRAPVKSGDVFMPTRPSLFDKLASTAINSSSQALGSSPAVQGASRAITSTSQGPAAQEAKQAISTALTTAVSRVPSILQSAHLISASTAQSVTNAVKTAPPPDMVAEVVGIEQKDAKLVPSVARGKVFEVSMEYRVRNRLPRRQETVSLSNLVCASLSEDPYGVAQCDIPKVLEAFVRYLVILDSVATDMQSAAEQVVGGREEQERARAVVEREIGGVQDALRSGAKAILTEFAEYLGSFRFPTRVASQLQLLVDYGAN</sequence>
<keyword evidence="6" id="KW-0509">mRNA transport</keyword>
<dbReference type="GO" id="GO:0015031">
    <property type="term" value="P:protein transport"/>
    <property type="evidence" value="ECO:0007669"/>
    <property type="project" value="UniProtKB-KW"/>
</dbReference>
<evidence type="ECO:0000256" key="14">
    <source>
        <dbReference type="SAM" id="Phobius"/>
    </source>
</evidence>
<reference evidence="15 16" key="1">
    <citation type="submission" date="2019-07" db="EMBL/GenBank/DDBJ databases">
        <title>Rhodotorula toruloides NBRC10032 genome sequencing.</title>
        <authorList>
            <person name="Shida Y."/>
            <person name="Takaku H."/>
            <person name="Ogasawara W."/>
            <person name="Mori K."/>
        </authorList>
    </citation>
    <scope>NUCLEOTIDE SEQUENCE [LARGE SCALE GENOMIC DNA]</scope>
    <source>
        <strain evidence="15 16">NBRC10032</strain>
    </source>
</reference>
<keyword evidence="8 14" id="KW-1133">Transmembrane helix</keyword>
<evidence type="ECO:0000256" key="10">
    <source>
        <dbReference type="ARBA" id="ARBA00023132"/>
    </source>
</evidence>
<dbReference type="Pfam" id="PF09531">
    <property type="entry name" value="Ndc1_Nup"/>
    <property type="match status" value="1"/>
</dbReference>
<evidence type="ECO:0000256" key="4">
    <source>
        <dbReference type="ARBA" id="ARBA00022448"/>
    </source>
</evidence>
<evidence type="ECO:0000256" key="11">
    <source>
        <dbReference type="ARBA" id="ARBA00023136"/>
    </source>
</evidence>
<dbReference type="GO" id="GO:0030674">
    <property type="term" value="F:protein-macromolecule adaptor activity"/>
    <property type="evidence" value="ECO:0007669"/>
    <property type="project" value="TreeGrafter"/>
</dbReference>
<evidence type="ECO:0000256" key="13">
    <source>
        <dbReference type="SAM" id="MobiDB-lite"/>
    </source>
</evidence>
<dbReference type="GO" id="GO:0051028">
    <property type="term" value="P:mRNA transport"/>
    <property type="evidence" value="ECO:0007669"/>
    <property type="project" value="UniProtKB-KW"/>
</dbReference>